<dbReference type="Pfam" id="PF20878">
    <property type="entry name" value="REST_helical"/>
    <property type="match status" value="1"/>
</dbReference>
<proteinExistence type="inferred from homology"/>
<dbReference type="FunFam" id="1.20.58.1880:FF:000001">
    <property type="entry name" value="REST corepressor 1"/>
    <property type="match status" value="1"/>
</dbReference>
<evidence type="ECO:0000256" key="2">
    <source>
        <dbReference type="ARBA" id="ARBA00022491"/>
    </source>
</evidence>
<evidence type="ECO:0000313" key="13">
    <source>
        <dbReference type="Proteomes" id="UP000597762"/>
    </source>
</evidence>
<keyword evidence="6" id="KW-0804">Transcription</keyword>
<sequence length="557" mass="63180">MVLADKTSDDIRNGRRSRCGSPNGQISDDSSAADDSDHESGMRVGEEYQARIPDSCTPDMKNDVRTDAMLVWAPNADLCESRIDDYVTIAKEKHGYNMEQALGMLFWHKHNIEKALADLPNFTPFPDEWTVEDKVLFEQAFSFHGKSFQRIRQMLPDKSIASLVKYYYSWKKTRSRTSLMDRQAKKLAGHPRDGDRCGRIKLIYSFRNITLSNDGASDEGSRNSDSDVENNKENGTSREDGKGCSNCGMHSSQLHSTPKGALCNSCYQYWRRTGVMRSSAGPMKRREQQHSQHRHNPMRHKRKPPRGMYLSEEDLRLMLTGPPQQAEQILKSLDMDLISLKRQVQNNKQIISMQKHRTGTGIDEWKPPETTQRINSRWTNEELLLAVQGVRRYGKDFKAIAEVIGNKLEAHVRNFFINYRRRYNLDEVLAEYESEHGTDTVKEEDEDDEKKDSDKMDVESKSTEGVAASSSPPPIKQEPTSTLPASVHPPPPLLKQPQVPITKGNNSQSSQHPRYRLLPQPKTILQQPPPPLIRPMSGKQPVSSVVPAQMPAAGGRE</sequence>
<feature type="compositionally biased region" description="Polar residues" evidence="9">
    <location>
        <begin position="503"/>
        <end position="512"/>
    </location>
</feature>
<keyword evidence="3" id="KW-0677">Repeat</keyword>
<evidence type="ECO:0000256" key="6">
    <source>
        <dbReference type="ARBA" id="ARBA00023163"/>
    </source>
</evidence>
<dbReference type="GO" id="GO:0000118">
    <property type="term" value="C:histone deacetylase complex"/>
    <property type="evidence" value="ECO:0007669"/>
    <property type="project" value="TreeGrafter"/>
</dbReference>
<feature type="domain" description="SANT" evidence="11">
    <location>
        <begin position="373"/>
        <end position="424"/>
    </location>
</feature>
<dbReference type="Gene3D" id="1.10.10.60">
    <property type="entry name" value="Homeodomain-like"/>
    <property type="match status" value="1"/>
</dbReference>
<dbReference type="InterPro" id="IPR051066">
    <property type="entry name" value="Trans_reg/Corepressor"/>
</dbReference>
<evidence type="ECO:0000259" key="11">
    <source>
        <dbReference type="PROSITE" id="PS51293"/>
    </source>
</evidence>
<dbReference type="Gene3D" id="1.20.58.1880">
    <property type="match status" value="1"/>
</dbReference>
<dbReference type="SMART" id="SM01189">
    <property type="entry name" value="ELM2"/>
    <property type="match status" value="1"/>
</dbReference>
<feature type="domain" description="ELM2" evidence="10">
    <location>
        <begin position="40"/>
        <end position="123"/>
    </location>
</feature>
<dbReference type="EMBL" id="CAHIKZ030001675">
    <property type="protein sequence ID" value="CAE1272200.1"/>
    <property type="molecule type" value="Genomic_DNA"/>
</dbReference>
<dbReference type="PANTHER" id="PTHR16089">
    <property type="entry name" value="REST COREPRESSOR COREST PROTEIN-RELATED"/>
    <property type="match status" value="1"/>
</dbReference>
<reference evidence="12" key="1">
    <citation type="submission" date="2021-01" db="EMBL/GenBank/DDBJ databases">
        <authorList>
            <person name="Li R."/>
            <person name="Bekaert M."/>
        </authorList>
    </citation>
    <scope>NUCLEOTIDE SEQUENCE</scope>
    <source>
        <strain evidence="12">Farmed</strain>
    </source>
</reference>
<dbReference type="InterPro" id="IPR000949">
    <property type="entry name" value="ELM2_dom"/>
</dbReference>
<dbReference type="InterPro" id="IPR001005">
    <property type="entry name" value="SANT/Myb"/>
</dbReference>
<feature type="region of interest" description="Disordered" evidence="9">
    <location>
        <begin position="214"/>
        <end position="244"/>
    </location>
</feature>
<feature type="region of interest" description="Disordered" evidence="9">
    <location>
        <begin position="278"/>
        <end position="306"/>
    </location>
</feature>
<evidence type="ECO:0000256" key="7">
    <source>
        <dbReference type="ARBA" id="ARBA00023242"/>
    </source>
</evidence>
<keyword evidence="13" id="KW-1185">Reference proteome</keyword>
<dbReference type="PANTHER" id="PTHR16089:SF28">
    <property type="entry name" value="REST COREPRESSOR"/>
    <property type="match status" value="1"/>
</dbReference>
<evidence type="ECO:0000256" key="1">
    <source>
        <dbReference type="ARBA" id="ARBA00004123"/>
    </source>
</evidence>
<comment type="caution">
    <text evidence="12">The sequence shown here is derived from an EMBL/GenBank/DDBJ whole genome shotgun (WGS) entry which is preliminary data.</text>
</comment>
<name>A0A812CPF9_ACAPH</name>
<feature type="compositionally biased region" description="Basic and acidic residues" evidence="9">
    <location>
        <begin position="1"/>
        <end position="13"/>
    </location>
</feature>
<keyword evidence="4" id="KW-0805">Transcription regulation</keyword>
<evidence type="ECO:0000313" key="12">
    <source>
        <dbReference type="EMBL" id="CAE1272200.1"/>
    </source>
</evidence>
<dbReference type="Gene3D" id="4.10.1240.50">
    <property type="match status" value="1"/>
</dbReference>
<feature type="domain" description="SANT" evidence="11">
    <location>
        <begin position="124"/>
        <end position="175"/>
    </location>
</feature>
<accession>A0A812CPF9</accession>
<dbReference type="GO" id="GO:0003714">
    <property type="term" value="F:transcription corepressor activity"/>
    <property type="evidence" value="ECO:0007669"/>
    <property type="project" value="TreeGrafter"/>
</dbReference>
<feature type="compositionally biased region" description="Basic residues" evidence="9">
    <location>
        <begin position="291"/>
        <end position="305"/>
    </location>
</feature>
<keyword evidence="2" id="KW-0678">Repressor</keyword>
<feature type="region of interest" description="Disordered" evidence="9">
    <location>
        <begin position="1"/>
        <end position="42"/>
    </location>
</feature>
<comment type="subcellular location">
    <subcellularLocation>
        <location evidence="1">Nucleus</location>
    </subcellularLocation>
</comment>
<dbReference type="InterPro" id="IPR013088">
    <property type="entry name" value="Znf_NHR/GATA"/>
</dbReference>
<feature type="compositionally biased region" description="Low complexity" evidence="9">
    <location>
        <begin position="517"/>
        <end position="526"/>
    </location>
</feature>
<evidence type="ECO:0000256" key="8">
    <source>
        <dbReference type="ARBA" id="ARBA00038011"/>
    </source>
</evidence>
<dbReference type="SUPFAM" id="SSF46689">
    <property type="entry name" value="Homeodomain-like"/>
    <property type="match status" value="2"/>
</dbReference>
<dbReference type="CDD" id="cd00167">
    <property type="entry name" value="SANT"/>
    <property type="match status" value="1"/>
</dbReference>
<feature type="region of interest" description="Disordered" evidence="9">
    <location>
        <begin position="434"/>
        <end position="557"/>
    </location>
</feature>
<dbReference type="Pfam" id="PF00249">
    <property type="entry name" value="Myb_DNA-binding"/>
    <property type="match status" value="2"/>
</dbReference>
<dbReference type="FunFam" id="1.10.10.60:FF:000033">
    <property type="entry name" value="REST corepressor 3"/>
    <property type="match status" value="1"/>
</dbReference>
<dbReference type="Pfam" id="PF01448">
    <property type="entry name" value="ELM2"/>
    <property type="match status" value="1"/>
</dbReference>
<dbReference type="InterPro" id="IPR017884">
    <property type="entry name" value="SANT_dom"/>
</dbReference>
<dbReference type="GO" id="GO:0005667">
    <property type="term" value="C:transcription regulator complex"/>
    <property type="evidence" value="ECO:0007669"/>
    <property type="project" value="TreeGrafter"/>
</dbReference>
<dbReference type="GO" id="GO:0008270">
    <property type="term" value="F:zinc ion binding"/>
    <property type="evidence" value="ECO:0007669"/>
    <property type="project" value="InterPro"/>
</dbReference>
<dbReference type="OrthoDB" id="10064338at2759"/>
<dbReference type="PROSITE" id="PS51156">
    <property type="entry name" value="ELM2"/>
    <property type="match status" value="1"/>
</dbReference>
<evidence type="ECO:0000256" key="5">
    <source>
        <dbReference type="ARBA" id="ARBA00023054"/>
    </source>
</evidence>
<protein>
    <submittedName>
        <fullName evidence="12">REST corepressor 1,REST corepressor 2,REST corepressor 3,REST corepressor</fullName>
    </submittedName>
</protein>
<evidence type="ECO:0000256" key="3">
    <source>
        <dbReference type="ARBA" id="ARBA00022737"/>
    </source>
</evidence>
<organism evidence="12 13">
    <name type="scientific">Acanthosepion pharaonis</name>
    <name type="common">Pharaoh cuttlefish</name>
    <name type="synonym">Sepia pharaonis</name>
    <dbReference type="NCBI Taxonomy" id="158019"/>
    <lineage>
        <taxon>Eukaryota</taxon>
        <taxon>Metazoa</taxon>
        <taxon>Spiralia</taxon>
        <taxon>Lophotrochozoa</taxon>
        <taxon>Mollusca</taxon>
        <taxon>Cephalopoda</taxon>
        <taxon>Coleoidea</taxon>
        <taxon>Decapodiformes</taxon>
        <taxon>Sepiida</taxon>
        <taxon>Sepiina</taxon>
        <taxon>Sepiidae</taxon>
        <taxon>Acanthosepion</taxon>
    </lineage>
</organism>
<dbReference type="Proteomes" id="UP000597762">
    <property type="component" value="Unassembled WGS sequence"/>
</dbReference>
<comment type="similarity">
    <text evidence="8">Belongs to the CoREST family.</text>
</comment>
<dbReference type="PROSITE" id="PS51293">
    <property type="entry name" value="SANT"/>
    <property type="match status" value="2"/>
</dbReference>
<dbReference type="FunFam" id="4.10.1240.50:FF:000002">
    <property type="entry name" value="REST corepressor isoform X1"/>
    <property type="match status" value="1"/>
</dbReference>
<gene>
    <name evidence="12" type="ORF">SPHA_37566</name>
</gene>
<dbReference type="InterPro" id="IPR009057">
    <property type="entry name" value="Homeodomain-like_sf"/>
</dbReference>
<keyword evidence="7" id="KW-0539">Nucleus</keyword>
<feature type="compositionally biased region" description="Basic and acidic residues" evidence="9">
    <location>
        <begin position="450"/>
        <end position="462"/>
    </location>
</feature>
<feature type="compositionally biased region" description="Basic and acidic residues" evidence="9">
    <location>
        <begin position="219"/>
        <end position="242"/>
    </location>
</feature>
<dbReference type="Gene3D" id="3.30.50.10">
    <property type="entry name" value="Erythroid Transcription Factor GATA-1, subunit A"/>
    <property type="match status" value="1"/>
</dbReference>
<dbReference type="GO" id="GO:0006357">
    <property type="term" value="P:regulation of transcription by RNA polymerase II"/>
    <property type="evidence" value="ECO:0007669"/>
    <property type="project" value="TreeGrafter"/>
</dbReference>
<evidence type="ECO:0000259" key="10">
    <source>
        <dbReference type="PROSITE" id="PS51156"/>
    </source>
</evidence>
<dbReference type="SMART" id="SM00717">
    <property type="entry name" value="SANT"/>
    <property type="match status" value="2"/>
</dbReference>
<dbReference type="InterPro" id="IPR049048">
    <property type="entry name" value="REST_helical"/>
</dbReference>
<dbReference type="AlphaFoldDB" id="A0A812CPF9"/>
<keyword evidence="5" id="KW-0175">Coiled coil</keyword>
<evidence type="ECO:0000256" key="9">
    <source>
        <dbReference type="SAM" id="MobiDB-lite"/>
    </source>
</evidence>
<evidence type="ECO:0000256" key="4">
    <source>
        <dbReference type="ARBA" id="ARBA00023015"/>
    </source>
</evidence>